<gene>
    <name evidence="5" type="ORF">GHK48_26065</name>
</gene>
<dbReference type="InterPro" id="IPR034746">
    <property type="entry name" value="POTRA"/>
</dbReference>
<comment type="caution">
    <text evidence="5">The sequence shown here is derived from an EMBL/GenBank/DDBJ whole genome shotgun (WGS) entry which is preliminary data.</text>
</comment>
<reference evidence="5 6" key="1">
    <citation type="journal article" date="2013" name="Genome Biol.">
        <title>Comparative genomics of the core and accessory genomes of 48 Sinorhizobium strains comprising five genospecies.</title>
        <authorList>
            <person name="Sugawara M."/>
            <person name="Epstein B."/>
            <person name="Badgley B.D."/>
            <person name="Unno T."/>
            <person name="Xu L."/>
            <person name="Reese J."/>
            <person name="Gyaneshwar P."/>
            <person name="Denny R."/>
            <person name="Mudge J."/>
            <person name="Bharti A.K."/>
            <person name="Farmer A.D."/>
            <person name="May G.D."/>
            <person name="Woodward J.E."/>
            <person name="Medigue C."/>
            <person name="Vallenet D."/>
            <person name="Lajus A."/>
            <person name="Rouy Z."/>
            <person name="Martinez-Vaz B."/>
            <person name="Tiffin P."/>
            <person name="Young N.D."/>
            <person name="Sadowsky M.J."/>
        </authorList>
    </citation>
    <scope>NUCLEOTIDE SEQUENCE [LARGE SCALE GENOMIC DNA]</scope>
    <source>
        <strain evidence="5 6">USDA205</strain>
    </source>
</reference>
<dbReference type="InterPro" id="IPR010827">
    <property type="entry name" value="BamA/TamA_POTRA"/>
</dbReference>
<comment type="subcellular location">
    <subcellularLocation>
        <location evidence="1">Membrane</location>
    </subcellularLocation>
</comment>
<evidence type="ECO:0000259" key="4">
    <source>
        <dbReference type="PROSITE" id="PS51779"/>
    </source>
</evidence>
<evidence type="ECO:0000256" key="2">
    <source>
        <dbReference type="ARBA" id="ARBA00023136"/>
    </source>
</evidence>
<keyword evidence="3" id="KW-0812">Transmembrane</keyword>
<protein>
    <recommendedName>
        <fullName evidence="4">POTRA domain-containing protein</fullName>
    </recommendedName>
</protein>
<dbReference type="GO" id="GO:0019867">
    <property type="term" value="C:outer membrane"/>
    <property type="evidence" value="ECO:0007669"/>
    <property type="project" value="InterPro"/>
</dbReference>
<dbReference type="Pfam" id="PF07244">
    <property type="entry name" value="POTRA"/>
    <property type="match status" value="1"/>
</dbReference>
<dbReference type="Gene3D" id="3.10.20.310">
    <property type="entry name" value="membrane protein fhac"/>
    <property type="match status" value="1"/>
</dbReference>
<keyword evidence="2 3" id="KW-0472">Membrane</keyword>
<dbReference type="Proteomes" id="UP000466694">
    <property type="component" value="Unassembled WGS sequence"/>
</dbReference>
<dbReference type="EMBL" id="WISZ01000189">
    <property type="protein sequence ID" value="MQX11629.1"/>
    <property type="molecule type" value="Genomic_DNA"/>
</dbReference>
<name>A0A844AF09_RHIFR</name>
<evidence type="ECO:0000313" key="6">
    <source>
        <dbReference type="Proteomes" id="UP000466694"/>
    </source>
</evidence>
<dbReference type="AlphaFoldDB" id="A0A844AF09"/>
<accession>A0A844AF09</accession>
<evidence type="ECO:0000256" key="3">
    <source>
        <dbReference type="SAM" id="Phobius"/>
    </source>
</evidence>
<dbReference type="PROSITE" id="PS51779">
    <property type="entry name" value="POTRA"/>
    <property type="match status" value="1"/>
</dbReference>
<feature type="transmembrane region" description="Helical" evidence="3">
    <location>
        <begin position="371"/>
        <end position="391"/>
    </location>
</feature>
<organism evidence="5 6">
    <name type="scientific">Rhizobium fredii</name>
    <name type="common">Sinorhizobium fredii</name>
    <dbReference type="NCBI Taxonomy" id="380"/>
    <lineage>
        <taxon>Bacteria</taxon>
        <taxon>Pseudomonadati</taxon>
        <taxon>Pseudomonadota</taxon>
        <taxon>Alphaproteobacteria</taxon>
        <taxon>Hyphomicrobiales</taxon>
        <taxon>Rhizobiaceae</taxon>
        <taxon>Sinorhizobium/Ensifer group</taxon>
        <taxon>Sinorhizobium</taxon>
    </lineage>
</organism>
<proteinExistence type="predicted"/>
<evidence type="ECO:0000256" key="1">
    <source>
        <dbReference type="ARBA" id="ARBA00004370"/>
    </source>
</evidence>
<evidence type="ECO:0000313" key="5">
    <source>
        <dbReference type="EMBL" id="MQX11629.1"/>
    </source>
</evidence>
<feature type="domain" description="POTRA" evidence="4">
    <location>
        <begin position="254"/>
        <end position="327"/>
    </location>
</feature>
<sequence>MRSQGGANPVMRQTETRCSITRRGTPKMKSWANLETTKALEYTPTQKAREGRVLIRSCVQPLSVILYLGLVLVSVVPTKAASSVELDTRNIAPPTIATALREAYQLPVWIEGMRAGDTISANALKTPVERERARLRRLMVELGYLDAQVALERSSTGLVLRPSLGKLYTVGAVLLKGVKQQELDRGVIDELASIIDDYIAKPASAQAADNLGSRVLYRVGEVDFALAQLRNVEWIRSGNGVVTALVHLDAGPRLRFGTVTFEGLRRLRESEIKRLIPFRPGERYERGKVEEMRERLKALANVDAVNIGTARGDDRATLDLTVRLQERPTKPSLPQPQGTFGLVSGVATLTGLALIRIAAHVGISPSRLRPFMWMTTACALTFAGLAIHRLAYFL</sequence>
<keyword evidence="3" id="KW-1133">Transmembrane helix</keyword>